<dbReference type="InterPro" id="IPR013249">
    <property type="entry name" value="RNA_pol_sigma70_r4_t2"/>
</dbReference>
<keyword evidence="3" id="KW-0731">Sigma factor</keyword>
<feature type="domain" description="RNA polymerase sigma-70 region 2" evidence="7">
    <location>
        <begin position="32"/>
        <end position="97"/>
    </location>
</feature>
<evidence type="ECO:0000259" key="7">
    <source>
        <dbReference type="Pfam" id="PF04542"/>
    </source>
</evidence>
<keyword evidence="4" id="KW-0238">DNA-binding</keyword>
<evidence type="ECO:0000313" key="9">
    <source>
        <dbReference type="EMBL" id="CAA9341702.1"/>
    </source>
</evidence>
<dbReference type="Gene3D" id="1.10.1740.10">
    <property type="match status" value="1"/>
</dbReference>
<dbReference type="InterPro" id="IPR014284">
    <property type="entry name" value="RNA_pol_sigma-70_dom"/>
</dbReference>
<gene>
    <name evidence="9" type="ORF">AVDCRST_MAG72-857</name>
</gene>
<reference evidence="9" key="1">
    <citation type="submission" date="2020-02" db="EMBL/GenBank/DDBJ databases">
        <authorList>
            <person name="Meier V. D."/>
        </authorList>
    </citation>
    <scope>NUCLEOTIDE SEQUENCE</scope>
    <source>
        <strain evidence="9">AVDCRST_MAG72</strain>
    </source>
</reference>
<dbReference type="Pfam" id="PF08281">
    <property type="entry name" value="Sigma70_r4_2"/>
    <property type="match status" value="1"/>
</dbReference>
<sequence length="256" mass="27388">MADEPSVATDRSGDAELLAAHVAGDGDAFATLFLRHRDRLWAVALRTCGDREDAADALQDGLTSAFRRAESFRGDAAVSTWLHRIVVNACLDRMRRGKVRLAEPLPDHLDGYAARNDGTFTTRQPPGADDPVDAVLSREHRATVLAALERLPPEQKAALVLVDMEGYPVQEAAAILGCAPGTVKSRCSRGRSRLVPALEHLVGSRTRPDADPSRNPATGSSVQADEPPVRQPARHSPPQAKTSDEHSGKEVGGSDA</sequence>
<feature type="domain" description="RNA polymerase sigma factor 70 region 4 type 2" evidence="8">
    <location>
        <begin position="144"/>
        <end position="194"/>
    </location>
</feature>
<dbReference type="InterPro" id="IPR013325">
    <property type="entry name" value="RNA_pol_sigma_r2"/>
</dbReference>
<evidence type="ECO:0000259" key="8">
    <source>
        <dbReference type="Pfam" id="PF08281"/>
    </source>
</evidence>
<dbReference type="EMBL" id="CADCUJ010000038">
    <property type="protein sequence ID" value="CAA9341702.1"/>
    <property type="molecule type" value="Genomic_DNA"/>
</dbReference>
<dbReference type="SUPFAM" id="SSF88946">
    <property type="entry name" value="Sigma2 domain of RNA polymerase sigma factors"/>
    <property type="match status" value="1"/>
</dbReference>
<dbReference type="Gene3D" id="1.10.10.10">
    <property type="entry name" value="Winged helix-like DNA-binding domain superfamily/Winged helix DNA-binding domain"/>
    <property type="match status" value="1"/>
</dbReference>
<dbReference type="NCBIfam" id="TIGR02937">
    <property type="entry name" value="sigma70-ECF"/>
    <property type="match status" value="1"/>
</dbReference>
<proteinExistence type="inferred from homology"/>
<protein>
    <submittedName>
        <fullName evidence="9">RNA polymerase ECF-type sigma factor</fullName>
    </submittedName>
</protein>
<evidence type="ECO:0000256" key="1">
    <source>
        <dbReference type="ARBA" id="ARBA00010641"/>
    </source>
</evidence>
<dbReference type="InterPro" id="IPR036388">
    <property type="entry name" value="WH-like_DNA-bd_sf"/>
</dbReference>
<evidence type="ECO:0000256" key="5">
    <source>
        <dbReference type="ARBA" id="ARBA00023163"/>
    </source>
</evidence>
<dbReference type="InterPro" id="IPR007627">
    <property type="entry name" value="RNA_pol_sigma70_r2"/>
</dbReference>
<dbReference type="PANTHER" id="PTHR43133:SF50">
    <property type="entry name" value="ECF RNA POLYMERASE SIGMA FACTOR SIGM"/>
    <property type="match status" value="1"/>
</dbReference>
<dbReference type="GO" id="GO:0006352">
    <property type="term" value="P:DNA-templated transcription initiation"/>
    <property type="evidence" value="ECO:0007669"/>
    <property type="project" value="InterPro"/>
</dbReference>
<feature type="region of interest" description="Disordered" evidence="6">
    <location>
        <begin position="201"/>
        <end position="256"/>
    </location>
</feature>
<dbReference type="InterPro" id="IPR013324">
    <property type="entry name" value="RNA_pol_sigma_r3/r4-like"/>
</dbReference>
<dbReference type="PANTHER" id="PTHR43133">
    <property type="entry name" value="RNA POLYMERASE ECF-TYPE SIGMA FACTO"/>
    <property type="match status" value="1"/>
</dbReference>
<name>A0A6J4LYR9_9ACTN</name>
<organism evidence="9">
    <name type="scientific">uncultured Nocardioidaceae bacterium</name>
    <dbReference type="NCBI Taxonomy" id="253824"/>
    <lineage>
        <taxon>Bacteria</taxon>
        <taxon>Bacillati</taxon>
        <taxon>Actinomycetota</taxon>
        <taxon>Actinomycetes</taxon>
        <taxon>Propionibacteriales</taxon>
        <taxon>Nocardioidaceae</taxon>
        <taxon>environmental samples</taxon>
    </lineage>
</organism>
<accession>A0A6J4LYR9</accession>
<dbReference type="SUPFAM" id="SSF88659">
    <property type="entry name" value="Sigma3 and sigma4 domains of RNA polymerase sigma factors"/>
    <property type="match status" value="1"/>
</dbReference>
<dbReference type="Pfam" id="PF04542">
    <property type="entry name" value="Sigma70_r2"/>
    <property type="match status" value="1"/>
</dbReference>
<evidence type="ECO:0000256" key="3">
    <source>
        <dbReference type="ARBA" id="ARBA00023082"/>
    </source>
</evidence>
<keyword evidence="2" id="KW-0805">Transcription regulation</keyword>
<dbReference type="AlphaFoldDB" id="A0A6J4LYR9"/>
<dbReference type="NCBIfam" id="NF007225">
    <property type="entry name" value="PRK09643.1"/>
    <property type="match status" value="1"/>
</dbReference>
<evidence type="ECO:0000256" key="6">
    <source>
        <dbReference type="SAM" id="MobiDB-lite"/>
    </source>
</evidence>
<comment type="similarity">
    <text evidence="1">Belongs to the sigma-70 factor family. ECF subfamily.</text>
</comment>
<dbReference type="CDD" id="cd06171">
    <property type="entry name" value="Sigma70_r4"/>
    <property type="match status" value="1"/>
</dbReference>
<dbReference type="GO" id="GO:0003677">
    <property type="term" value="F:DNA binding"/>
    <property type="evidence" value="ECO:0007669"/>
    <property type="project" value="UniProtKB-KW"/>
</dbReference>
<evidence type="ECO:0000256" key="2">
    <source>
        <dbReference type="ARBA" id="ARBA00023015"/>
    </source>
</evidence>
<keyword evidence="5" id="KW-0804">Transcription</keyword>
<dbReference type="GO" id="GO:0016987">
    <property type="term" value="F:sigma factor activity"/>
    <property type="evidence" value="ECO:0007669"/>
    <property type="project" value="UniProtKB-KW"/>
</dbReference>
<dbReference type="InterPro" id="IPR039425">
    <property type="entry name" value="RNA_pol_sigma-70-like"/>
</dbReference>
<evidence type="ECO:0000256" key="4">
    <source>
        <dbReference type="ARBA" id="ARBA00023125"/>
    </source>
</evidence>